<proteinExistence type="predicted"/>
<dbReference type="KEGG" id="cdep:91089937"/>
<keyword evidence="3" id="KW-1185">Reference proteome</keyword>
<reference evidence="2" key="2">
    <citation type="journal article" date="2022" name="Elife">
        <title>Obligate sexual reproduction of a homothallic fungus closely related to the Cryptococcus pathogenic species complex.</title>
        <authorList>
            <person name="Passer A.R."/>
            <person name="Clancey S.A."/>
            <person name="Shea T."/>
            <person name="David-Palma M."/>
            <person name="Averette A.F."/>
            <person name="Boekhout T."/>
            <person name="Porcel B.M."/>
            <person name="Nowrousian M."/>
            <person name="Cuomo C.A."/>
            <person name="Sun S."/>
            <person name="Heitman J."/>
            <person name="Coelho M.A."/>
        </authorList>
    </citation>
    <scope>NUCLEOTIDE SEQUENCE</scope>
    <source>
        <strain evidence="2">CBS 7841</strain>
    </source>
</reference>
<dbReference type="EMBL" id="CP143790">
    <property type="protein sequence ID" value="WVN90492.1"/>
    <property type="molecule type" value="Genomic_DNA"/>
</dbReference>
<feature type="region of interest" description="Disordered" evidence="1">
    <location>
        <begin position="63"/>
        <end position="113"/>
    </location>
</feature>
<dbReference type="Proteomes" id="UP000094043">
    <property type="component" value="Chromosome 7"/>
</dbReference>
<sequence length="134" mass="15335">MPRTAWLKTVVDDAFKQFLESLGRLIKARDDTRFKDASQLYFLLFRLQTTDRLSFLTTTTSKNTDRSISSRVSDASSELERRARRITKPSSTQPGGIHTRRKSTASSTSGSPVFQRLMKSIMEENERQFKPGNK</sequence>
<dbReference type="RefSeq" id="XP_066071192.1">
    <property type="nucleotide sequence ID" value="XM_066215095.1"/>
</dbReference>
<feature type="compositionally biased region" description="Low complexity" evidence="1">
    <location>
        <begin position="63"/>
        <end position="76"/>
    </location>
</feature>
<evidence type="ECO:0000313" key="3">
    <source>
        <dbReference type="Proteomes" id="UP000094043"/>
    </source>
</evidence>
<accession>A0AAJ8JY37</accession>
<protein>
    <submittedName>
        <fullName evidence="2">Uncharacterized protein</fullName>
    </submittedName>
</protein>
<name>A0AAJ8JY37_9TREE</name>
<dbReference type="AlphaFoldDB" id="A0AAJ8JY37"/>
<reference evidence="2" key="1">
    <citation type="submission" date="2016-06" db="EMBL/GenBank/DDBJ databases">
        <authorList>
            <person name="Cuomo C."/>
            <person name="Litvintseva A."/>
            <person name="Heitman J."/>
            <person name="Chen Y."/>
            <person name="Sun S."/>
            <person name="Springer D."/>
            <person name="Dromer F."/>
            <person name="Young S."/>
            <person name="Zeng Q."/>
            <person name="Chapman S."/>
            <person name="Gujja S."/>
            <person name="Saif S."/>
            <person name="Birren B."/>
        </authorList>
    </citation>
    <scope>NUCLEOTIDE SEQUENCE</scope>
    <source>
        <strain evidence="2">CBS 7841</strain>
    </source>
</reference>
<evidence type="ECO:0000256" key="1">
    <source>
        <dbReference type="SAM" id="MobiDB-lite"/>
    </source>
</evidence>
<dbReference type="GeneID" id="91089937"/>
<evidence type="ECO:0000313" key="2">
    <source>
        <dbReference type="EMBL" id="WVN90492.1"/>
    </source>
</evidence>
<gene>
    <name evidence="2" type="ORF">L203_105728</name>
</gene>
<reference evidence="2" key="3">
    <citation type="submission" date="2024-01" db="EMBL/GenBank/DDBJ databases">
        <authorList>
            <person name="Coelho M.A."/>
            <person name="David-Palma M."/>
            <person name="Shea T."/>
            <person name="Sun S."/>
            <person name="Cuomo C.A."/>
            <person name="Heitman J."/>
        </authorList>
    </citation>
    <scope>NUCLEOTIDE SEQUENCE</scope>
    <source>
        <strain evidence="2">CBS 7841</strain>
    </source>
</reference>
<organism evidence="2 3">
    <name type="scientific">Cryptococcus depauperatus CBS 7841</name>
    <dbReference type="NCBI Taxonomy" id="1295531"/>
    <lineage>
        <taxon>Eukaryota</taxon>
        <taxon>Fungi</taxon>
        <taxon>Dikarya</taxon>
        <taxon>Basidiomycota</taxon>
        <taxon>Agaricomycotina</taxon>
        <taxon>Tremellomycetes</taxon>
        <taxon>Tremellales</taxon>
        <taxon>Cryptococcaceae</taxon>
        <taxon>Cryptococcus</taxon>
    </lineage>
</organism>